<comment type="caution">
    <text evidence="1">The sequence shown here is derived from an EMBL/GenBank/DDBJ whole genome shotgun (WGS) entry which is preliminary data.</text>
</comment>
<sequence length="56" mass="6222">METNKGAYLIAKSVSLPCFGQSYVAVGGPGWLKTLFDSEKMLQTLTLKILMNHRYA</sequence>
<reference evidence="1 2" key="1">
    <citation type="submission" date="2022-03" db="EMBL/GenBank/DDBJ databases">
        <authorList>
            <person name="Macdonald S."/>
            <person name="Ahmed S."/>
            <person name="Newling K."/>
        </authorList>
    </citation>
    <scope>NUCLEOTIDE SEQUENCE [LARGE SCALE GENOMIC DNA]</scope>
</reference>
<evidence type="ECO:0000313" key="1">
    <source>
        <dbReference type="EMBL" id="CAH8358990.1"/>
    </source>
</evidence>
<keyword evidence="2" id="KW-1185">Reference proteome</keyword>
<organism evidence="1 2">
    <name type="scientific">Eruca vesicaria subsp. sativa</name>
    <name type="common">Garden rocket</name>
    <name type="synonym">Eruca sativa</name>
    <dbReference type="NCBI Taxonomy" id="29727"/>
    <lineage>
        <taxon>Eukaryota</taxon>
        <taxon>Viridiplantae</taxon>
        <taxon>Streptophyta</taxon>
        <taxon>Embryophyta</taxon>
        <taxon>Tracheophyta</taxon>
        <taxon>Spermatophyta</taxon>
        <taxon>Magnoliopsida</taxon>
        <taxon>eudicotyledons</taxon>
        <taxon>Gunneridae</taxon>
        <taxon>Pentapetalae</taxon>
        <taxon>rosids</taxon>
        <taxon>malvids</taxon>
        <taxon>Brassicales</taxon>
        <taxon>Brassicaceae</taxon>
        <taxon>Brassiceae</taxon>
        <taxon>Eruca</taxon>
    </lineage>
</organism>
<dbReference type="Proteomes" id="UP001642260">
    <property type="component" value="Unassembled WGS sequence"/>
</dbReference>
<protein>
    <submittedName>
        <fullName evidence="1">Uncharacterized protein</fullName>
    </submittedName>
</protein>
<name>A0ABC8KKD0_ERUVS</name>
<dbReference type="EMBL" id="CAKOAT010256488">
    <property type="protein sequence ID" value="CAH8358990.1"/>
    <property type="molecule type" value="Genomic_DNA"/>
</dbReference>
<evidence type="ECO:0000313" key="2">
    <source>
        <dbReference type="Proteomes" id="UP001642260"/>
    </source>
</evidence>
<accession>A0ABC8KKD0</accession>
<dbReference type="AlphaFoldDB" id="A0ABC8KKD0"/>
<gene>
    <name evidence="1" type="ORF">ERUC_LOCUS24746</name>
</gene>
<proteinExistence type="predicted"/>